<dbReference type="PANTHER" id="PTHR14949">
    <property type="entry name" value="EGF-LIKE-DOMAIN, MULTIPLE 7, 8"/>
    <property type="match status" value="1"/>
</dbReference>
<dbReference type="Pfam" id="PF07546">
    <property type="entry name" value="EMI"/>
    <property type="match status" value="1"/>
</dbReference>
<dbReference type="GO" id="GO:0005102">
    <property type="term" value="F:signaling receptor binding"/>
    <property type="evidence" value="ECO:0007669"/>
    <property type="project" value="TreeGrafter"/>
</dbReference>
<proteinExistence type="predicted"/>
<evidence type="ECO:0000313" key="15">
    <source>
        <dbReference type="Proteomes" id="UP000008672"/>
    </source>
</evidence>
<dbReference type="InterPro" id="IPR011489">
    <property type="entry name" value="EMI_domain"/>
</dbReference>
<reference evidence="15" key="1">
    <citation type="submission" date="2011-08" db="EMBL/GenBank/DDBJ databases">
        <title>The draft genome of Latimeria chalumnae.</title>
        <authorList>
            <person name="Di Palma F."/>
            <person name="Alfoldi J."/>
            <person name="Johnson J."/>
            <person name="Berlin A."/>
            <person name="Gnerre S."/>
            <person name="Jaffe D."/>
            <person name="MacCallum I."/>
            <person name="Young S."/>
            <person name="Walker B.J."/>
            <person name="Lander E."/>
            <person name="Lindblad-Toh K."/>
        </authorList>
    </citation>
    <scope>NUCLEOTIDE SEQUENCE [LARGE SCALE GENOMIC DNA]</scope>
    <source>
        <strain evidence="15">Wild caught</strain>
    </source>
</reference>
<dbReference type="AlphaFoldDB" id="H3B3G0"/>
<reference evidence="14" key="2">
    <citation type="submission" date="2025-08" db="UniProtKB">
        <authorList>
            <consortium name="Ensembl"/>
        </authorList>
    </citation>
    <scope>IDENTIFICATION</scope>
</reference>
<dbReference type="Proteomes" id="UP000008672">
    <property type="component" value="Unassembled WGS sequence"/>
</dbReference>
<sequence>YITTCKGHRICSTYRYSFRTTYRVSVRQVRREVLQNNYICCPGWRKGHLGGSTCNIALCPKPCQNSGACSKPYTCDCRPGWGGRYCQIDLNECQAQVQLCGQHCVNTAGSYRCECRQGYALAADRKSCVKLEVSPVGTGVATAVDVKGEATEQLSGELQRLHSKMETLEQQVQWTMATLQKFLPFKLEEVSTEQVLELWTRFEQLDRIESLSEQILFLEEKLGSCSCFDDS</sequence>
<dbReference type="InterPro" id="IPR050969">
    <property type="entry name" value="Dev_Signal_Modulators"/>
</dbReference>
<feature type="disulfide bond" evidence="11">
    <location>
        <begin position="77"/>
        <end position="86"/>
    </location>
</feature>
<keyword evidence="6" id="KW-0106">Calcium</keyword>
<dbReference type="InterPro" id="IPR018097">
    <property type="entry name" value="EGF_Ca-bd_CS"/>
</dbReference>
<dbReference type="OMA" id="PICSTRC"/>
<organism evidence="14 15">
    <name type="scientific">Latimeria chalumnae</name>
    <name type="common">Coelacanth</name>
    <dbReference type="NCBI Taxonomy" id="7897"/>
    <lineage>
        <taxon>Eukaryota</taxon>
        <taxon>Metazoa</taxon>
        <taxon>Chordata</taxon>
        <taxon>Craniata</taxon>
        <taxon>Vertebrata</taxon>
        <taxon>Euteleostomi</taxon>
        <taxon>Coelacanthiformes</taxon>
        <taxon>Coelacanthidae</taxon>
        <taxon>Latimeria</taxon>
    </lineage>
</organism>
<dbReference type="FunFam" id="2.10.25.10:FF:000010">
    <property type="entry name" value="Pro-epidermal growth factor"/>
    <property type="match status" value="1"/>
</dbReference>
<dbReference type="FunCoup" id="H3B3G0">
    <property type="interactions" value="9"/>
</dbReference>
<dbReference type="STRING" id="7897.ENSLACP00000016431"/>
<evidence type="ECO:0000256" key="1">
    <source>
        <dbReference type="ARBA" id="ARBA00004613"/>
    </source>
</evidence>
<dbReference type="InterPro" id="IPR000152">
    <property type="entry name" value="EGF-type_Asp/Asn_hydroxyl_site"/>
</dbReference>
<evidence type="ECO:0000256" key="11">
    <source>
        <dbReference type="PROSITE-ProRule" id="PRU00076"/>
    </source>
</evidence>
<dbReference type="PROSITE" id="PS50026">
    <property type="entry name" value="EGF_3"/>
    <property type="match status" value="1"/>
</dbReference>
<dbReference type="SMART" id="SM00179">
    <property type="entry name" value="EGF_CA"/>
    <property type="match status" value="2"/>
</dbReference>
<dbReference type="GO" id="GO:0009986">
    <property type="term" value="C:cell surface"/>
    <property type="evidence" value="ECO:0007669"/>
    <property type="project" value="TreeGrafter"/>
</dbReference>
<keyword evidence="5" id="KW-0677">Repeat</keyword>
<dbReference type="Ensembl" id="ENSLACT00000016545.1">
    <property type="protein sequence ID" value="ENSLACP00000016431.1"/>
    <property type="gene ID" value="ENSLACG00000014477.1"/>
</dbReference>
<feature type="disulfide bond" evidence="11">
    <location>
        <begin position="59"/>
        <end position="69"/>
    </location>
</feature>
<dbReference type="SUPFAM" id="SSF57196">
    <property type="entry name" value="EGF/Laminin"/>
    <property type="match status" value="2"/>
</dbReference>
<dbReference type="InterPro" id="IPR000742">
    <property type="entry name" value="EGF"/>
</dbReference>
<evidence type="ECO:0000256" key="5">
    <source>
        <dbReference type="ARBA" id="ARBA00022737"/>
    </source>
</evidence>
<dbReference type="PANTHER" id="PTHR14949:SF56">
    <property type="entry name" value="EGF-LIKE-DOMAIN, MULTIPLE 7"/>
    <property type="match status" value="1"/>
</dbReference>
<comment type="subcellular location">
    <subcellularLocation>
        <location evidence="1">Secreted</location>
    </subcellularLocation>
</comment>
<evidence type="ECO:0000256" key="8">
    <source>
        <dbReference type="ARBA" id="ARBA00023157"/>
    </source>
</evidence>
<dbReference type="HOGENOM" id="CLU_083642_0_0_1"/>
<dbReference type="GO" id="GO:0005509">
    <property type="term" value="F:calcium ion binding"/>
    <property type="evidence" value="ECO:0007669"/>
    <property type="project" value="InterPro"/>
</dbReference>
<evidence type="ECO:0000256" key="7">
    <source>
        <dbReference type="ARBA" id="ARBA00023054"/>
    </source>
</evidence>
<feature type="domain" description="EMI" evidence="13">
    <location>
        <begin position="1"/>
        <end position="56"/>
    </location>
</feature>
<evidence type="ECO:0000256" key="3">
    <source>
        <dbReference type="ARBA" id="ARBA00022536"/>
    </source>
</evidence>
<dbReference type="SMART" id="SM00181">
    <property type="entry name" value="EGF"/>
    <property type="match status" value="2"/>
</dbReference>
<dbReference type="FunFam" id="2.10.25.10:FF:000394">
    <property type="entry name" value="Epidermal growth factor-like protein 8"/>
    <property type="match status" value="1"/>
</dbReference>
<dbReference type="InterPro" id="IPR049883">
    <property type="entry name" value="NOTCH1_EGF-like"/>
</dbReference>
<dbReference type="PROSITE" id="PS00022">
    <property type="entry name" value="EGF_1"/>
    <property type="match status" value="1"/>
</dbReference>
<evidence type="ECO:0000256" key="9">
    <source>
        <dbReference type="ARBA" id="ARBA00023180"/>
    </source>
</evidence>
<dbReference type="EMBL" id="AFYH01118189">
    <property type="status" value="NOT_ANNOTATED_CDS"/>
    <property type="molecule type" value="Genomic_DNA"/>
</dbReference>
<dbReference type="InterPro" id="IPR001881">
    <property type="entry name" value="EGF-like_Ca-bd_dom"/>
</dbReference>
<keyword evidence="15" id="KW-1185">Reference proteome</keyword>
<evidence type="ECO:0000256" key="6">
    <source>
        <dbReference type="ARBA" id="ARBA00022837"/>
    </source>
</evidence>
<dbReference type="PROSITE" id="PS01186">
    <property type="entry name" value="EGF_2"/>
    <property type="match status" value="2"/>
</dbReference>
<dbReference type="Pfam" id="PF07645">
    <property type="entry name" value="EGF_CA"/>
    <property type="match status" value="1"/>
</dbReference>
<evidence type="ECO:0000256" key="2">
    <source>
        <dbReference type="ARBA" id="ARBA00022525"/>
    </source>
</evidence>
<evidence type="ECO:0000259" key="12">
    <source>
        <dbReference type="PROSITE" id="PS50026"/>
    </source>
</evidence>
<reference evidence="14" key="3">
    <citation type="submission" date="2025-09" db="UniProtKB">
        <authorList>
            <consortium name="Ensembl"/>
        </authorList>
    </citation>
    <scope>IDENTIFICATION</scope>
</reference>
<dbReference type="PROSITE" id="PS01187">
    <property type="entry name" value="EGF_CA"/>
    <property type="match status" value="1"/>
</dbReference>
<evidence type="ECO:0000256" key="4">
    <source>
        <dbReference type="ARBA" id="ARBA00022729"/>
    </source>
</evidence>
<accession>H3B3G0</accession>
<dbReference type="PROSITE" id="PS00010">
    <property type="entry name" value="ASX_HYDROXYL"/>
    <property type="match status" value="1"/>
</dbReference>
<evidence type="ECO:0000256" key="10">
    <source>
        <dbReference type="ARBA" id="ARBA00068658"/>
    </source>
</evidence>
<evidence type="ECO:0000259" key="13">
    <source>
        <dbReference type="PROSITE" id="PS51041"/>
    </source>
</evidence>
<keyword evidence="3 11" id="KW-0245">EGF-like domain</keyword>
<dbReference type="GO" id="GO:0005576">
    <property type="term" value="C:extracellular region"/>
    <property type="evidence" value="ECO:0007669"/>
    <property type="project" value="UniProtKB-SubCell"/>
</dbReference>
<dbReference type="PROSITE" id="PS51041">
    <property type="entry name" value="EMI"/>
    <property type="match status" value="1"/>
</dbReference>
<feature type="domain" description="EGF-like" evidence="12">
    <location>
        <begin position="55"/>
        <end position="87"/>
    </location>
</feature>
<dbReference type="GeneTree" id="ENSGT00940000162975"/>
<keyword evidence="7" id="KW-0175">Coiled coil</keyword>
<dbReference type="eggNOG" id="KOG1217">
    <property type="taxonomic scope" value="Eukaryota"/>
</dbReference>
<comment type="caution">
    <text evidence="11">Lacks conserved residue(s) required for the propagation of feature annotation.</text>
</comment>
<protein>
    <recommendedName>
        <fullName evidence="10">Epidermal growth factor-like protein 8</fullName>
    </recommendedName>
</protein>
<keyword evidence="8 11" id="KW-1015">Disulfide bond</keyword>
<dbReference type="InParanoid" id="H3B3G0"/>
<dbReference type="Gene3D" id="2.10.25.10">
    <property type="entry name" value="Laminin"/>
    <property type="match status" value="2"/>
</dbReference>
<keyword evidence="9" id="KW-0325">Glycoprotein</keyword>
<keyword evidence="4" id="KW-0732">Signal</keyword>
<name>H3B3G0_LATCH</name>
<evidence type="ECO:0000313" key="14">
    <source>
        <dbReference type="Ensembl" id="ENSLACP00000016431.1"/>
    </source>
</evidence>
<keyword evidence="2" id="KW-0964">Secreted</keyword>